<dbReference type="Pfam" id="PF00015">
    <property type="entry name" value="MCPsignal"/>
    <property type="match status" value="1"/>
</dbReference>
<gene>
    <name evidence="4" type="ORF">CFT12S02225_00085</name>
</gene>
<dbReference type="GO" id="GO:0016020">
    <property type="term" value="C:membrane"/>
    <property type="evidence" value="ECO:0007669"/>
    <property type="project" value="InterPro"/>
</dbReference>
<dbReference type="SUPFAM" id="SSF58104">
    <property type="entry name" value="Methyl-accepting chemotaxis protein (MCP) signaling domain"/>
    <property type="match status" value="1"/>
</dbReference>
<evidence type="ECO:0000256" key="1">
    <source>
        <dbReference type="ARBA" id="ARBA00023224"/>
    </source>
</evidence>
<comment type="caution">
    <text evidence="4">The sequence shown here is derived from an EMBL/GenBank/DDBJ whole genome shotgun (WGS) entry which is preliminary data.</text>
</comment>
<evidence type="ECO:0000313" key="4">
    <source>
        <dbReference type="EMBL" id="OCR91499.1"/>
    </source>
</evidence>
<evidence type="ECO:0000259" key="3">
    <source>
        <dbReference type="PROSITE" id="PS50111"/>
    </source>
</evidence>
<evidence type="ECO:0000256" key="2">
    <source>
        <dbReference type="PROSITE-ProRule" id="PRU00284"/>
    </source>
</evidence>
<evidence type="ECO:0000313" key="5">
    <source>
        <dbReference type="Proteomes" id="UP000093100"/>
    </source>
</evidence>
<dbReference type="InterPro" id="IPR004089">
    <property type="entry name" value="MCPsignal_dom"/>
</dbReference>
<proteinExistence type="predicted"/>
<reference evidence="4 5" key="1">
    <citation type="journal article" date="2016" name="Genome Biol. Evol.">
        <title>Comparative Genomics of Campylobacter fetus from Reptiles and Mammals Reveals Divergent Evolution in Host-Associated Lineages.</title>
        <authorList>
            <person name="Gilbert M.J."/>
            <person name="Miller W.G."/>
            <person name="Yee E."/>
            <person name="Zomer A.L."/>
            <person name="van der Graaf-van Bloois L."/>
            <person name="Fitzgerald C."/>
            <person name="Forbes K.J."/>
            <person name="Meric G."/>
            <person name="Sheppard S.K."/>
            <person name="Wagenaar J.A."/>
            <person name="Duim B."/>
        </authorList>
    </citation>
    <scope>NUCLEOTIDE SEQUENCE [LARGE SCALE GENOMIC DNA]</scope>
    <source>
        <strain evidence="4 5">12S02225-3</strain>
    </source>
</reference>
<dbReference type="AlphaFoldDB" id="A0AAX0HD96"/>
<organism evidence="4 5">
    <name type="scientific">Campylobacter fetus subsp. testudinum</name>
    <dbReference type="NCBI Taxonomy" id="1507806"/>
    <lineage>
        <taxon>Bacteria</taxon>
        <taxon>Pseudomonadati</taxon>
        <taxon>Campylobacterota</taxon>
        <taxon>Epsilonproteobacteria</taxon>
        <taxon>Campylobacterales</taxon>
        <taxon>Campylobacteraceae</taxon>
        <taxon>Campylobacter</taxon>
    </lineage>
</organism>
<dbReference type="PROSITE" id="PS50111">
    <property type="entry name" value="CHEMOTAXIS_TRANSDUC_2"/>
    <property type="match status" value="1"/>
</dbReference>
<protein>
    <recommendedName>
        <fullName evidence="3">Methyl-accepting transducer domain-containing protein</fullName>
    </recommendedName>
</protein>
<accession>A0AAX0HD96</accession>
<dbReference type="Gene3D" id="1.10.287.950">
    <property type="entry name" value="Methyl-accepting chemotaxis protein"/>
    <property type="match status" value="1"/>
</dbReference>
<dbReference type="PANTHER" id="PTHR32089">
    <property type="entry name" value="METHYL-ACCEPTING CHEMOTAXIS PROTEIN MCPB"/>
    <property type="match status" value="1"/>
</dbReference>
<sequence>MSIFSNNNNFNEKLCDQILDVVTQAANGKLEARITNVDKDSKLTQIAVCINNLLDQVEALQREIDTSIKASRDGIEYRNIYTQGFKGLFKINAQSMSEGVSGVLDGEKGKIRGILSQKLCELGNGNKGILNIQNDLQKSVKDLNQVVSSSQTTAILAKDSIKNVEELCLNFDDITKNSNQTTQTINQRANEISSVIGMIKDIADQTNLLALNAAIEAAHAGEHGRGFAVVADEVRKLAENTTKATSDIDLSVNLLSKEADELNKNSDMINKIAQTAAKNTQDLKNALSKFSSDAQNTAQVSELTQNKTMGILTKLDIVMYKTAAYNNTLNQLGCTPELSDQASDIIDNYANNFESKFKKDIFVIKTKDELESITNLVEQNVSESKLEYNMQNIDKFINKFIKIEDKSATIFSDIDQMIANNNQNKKE</sequence>
<dbReference type="Gene3D" id="1.20.120.1530">
    <property type="match status" value="1"/>
</dbReference>
<keyword evidence="1 2" id="KW-0807">Transducer</keyword>
<feature type="domain" description="Methyl-accepting transducer" evidence="3">
    <location>
        <begin position="134"/>
        <end position="347"/>
    </location>
</feature>
<dbReference type="Proteomes" id="UP000093100">
    <property type="component" value="Unassembled WGS sequence"/>
</dbReference>
<name>A0AAX0HD96_CAMFE</name>
<dbReference type="PANTHER" id="PTHR32089:SF112">
    <property type="entry name" value="LYSOZYME-LIKE PROTEIN-RELATED"/>
    <property type="match status" value="1"/>
</dbReference>
<dbReference type="EMBL" id="LFLK01000001">
    <property type="protein sequence ID" value="OCR91499.1"/>
    <property type="molecule type" value="Genomic_DNA"/>
</dbReference>
<dbReference type="SMART" id="SM00283">
    <property type="entry name" value="MA"/>
    <property type="match status" value="1"/>
</dbReference>
<dbReference type="GO" id="GO:0007165">
    <property type="term" value="P:signal transduction"/>
    <property type="evidence" value="ECO:0007669"/>
    <property type="project" value="UniProtKB-KW"/>
</dbReference>